<evidence type="ECO:0000313" key="3">
    <source>
        <dbReference type="Proteomes" id="UP000184240"/>
    </source>
</evidence>
<reference evidence="2" key="2">
    <citation type="submission" date="2016-11" db="EMBL/GenBank/DDBJ databases">
        <authorList>
            <person name="Jaros S."/>
            <person name="Januszkiewicz K."/>
            <person name="Wedrychowicz H."/>
        </authorList>
    </citation>
    <scope>NUCLEOTIDE SEQUENCE [LARGE SCALE GENOMIC DNA]</scope>
    <source>
        <strain evidence="2">DSM 19859</strain>
    </source>
</reference>
<dbReference type="EMBL" id="QOVN01000002">
    <property type="protein sequence ID" value="RXG30136.1"/>
    <property type="molecule type" value="Genomic_DNA"/>
</dbReference>
<evidence type="ECO:0000313" key="2">
    <source>
        <dbReference type="EMBL" id="SHI00935.1"/>
    </source>
</evidence>
<dbReference type="EMBL" id="FQXT01000003">
    <property type="protein sequence ID" value="SHI00935.1"/>
    <property type="molecule type" value="Genomic_DNA"/>
</dbReference>
<name>A0A1M5XM54_9FLAO</name>
<reference evidence="3" key="1">
    <citation type="submission" date="2016-11" db="EMBL/GenBank/DDBJ databases">
        <authorList>
            <person name="Varghese N."/>
            <person name="Submissions S."/>
        </authorList>
    </citation>
    <scope>NUCLEOTIDE SEQUENCE [LARGE SCALE GENOMIC DNA]</scope>
    <source>
        <strain evidence="3">DSM 19859</strain>
    </source>
</reference>
<protein>
    <submittedName>
        <fullName evidence="2">Uncharacterized protein</fullName>
    </submittedName>
</protein>
<gene>
    <name evidence="1" type="ORF">DSM01_885</name>
    <name evidence="2" type="ORF">SAMN04487999_1591</name>
</gene>
<sequence>MLKHFGKLEKIQSLKDAIKKTAIVTSRFFYELNVLSNLA</sequence>
<dbReference type="AlphaFoldDB" id="A0A1M5XM54"/>
<reference evidence="1 4" key="3">
    <citation type="submission" date="2018-07" db="EMBL/GenBank/DDBJ databases">
        <title>Leeuwenhoekiella genomics.</title>
        <authorList>
            <person name="Tahon G."/>
            <person name="Willems A."/>
        </authorList>
    </citation>
    <scope>NUCLEOTIDE SEQUENCE [LARGE SCALE GENOMIC DNA]</scope>
    <source>
        <strain evidence="1 4">LMG 24856</strain>
    </source>
</reference>
<organism evidence="2 3">
    <name type="scientific">Leeuwenhoekiella palythoae</name>
    <dbReference type="NCBI Taxonomy" id="573501"/>
    <lineage>
        <taxon>Bacteria</taxon>
        <taxon>Pseudomonadati</taxon>
        <taxon>Bacteroidota</taxon>
        <taxon>Flavobacteriia</taxon>
        <taxon>Flavobacteriales</taxon>
        <taxon>Flavobacteriaceae</taxon>
        <taxon>Leeuwenhoekiella</taxon>
    </lineage>
</organism>
<evidence type="ECO:0000313" key="4">
    <source>
        <dbReference type="Proteomes" id="UP000290037"/>
    </source>
</evidence>
<keyword evidence="4" id="KW-1185">Reference proteome</keyword>
<dbReference type="Proteomes" id="UP000290037">
    <property type="component" value="Unassembled WGS sequence"/>
</dbReference>
<dbReference type="STRING" id="573501.SAMN04487999_1591"/>
<dbReference type="Proteomes" id="UP000184240">
    <property type="component" value="Unassembled WGS sequence"/>
</dbReference>
<proteinExistence type="predicted"/>
<evidence type="ECO:0000313" key="1">
    <source>
        <dbReference type="EMBL" id="RXG30136.1"/>
    </source>
</evidence>
<accession>A0A1M5XM54</accession>